<proteinExistence type="predicted"/>
<dbReference type="OrthoDB" id="7223515at2"/>
<keyword evidence="2" id="KW-0804">Transcription</keyword>
<keyword evidence="1" id="KW-0805">Transcription regulation</keyword>
<dbReference type="GeneID" id="28541359"/>
<dbReference type="EMBL" id="LN554846">
    <property type="protein sequence ID" value="CED71850.1"/>
    <property type="molecule type" value="Genomic_DNA"/>
</dbReference>
<reference evidence="5" key="1">
    <citation type="submission" date="2014-09" db="EMBL/GenBank/DDBJ databases">
        <authorList>
            <person name="Hjerde E."/>
        </authorList>
    </citation>
    <scope>NUCLEOTIDE SEQUENCE [LARGE SCALE GENOMIC DNA]</scope>
    <source>
        <strain evidence="5">06/09/139</strain>
    </source>
</reference>
<accession>A0A090ITY4</accession>
<dbReference type="Proteomes" id="UP000032427">
    <property type="component" value="Chromosome 1"/>
</dbReference>
<organism evidence="4 5">
    <name type="scientific">Aliivibrio wodanis</name>
    <dbReference type="NCBI Taxonomy" id="80852"/>
    <lineage>
        <taxon>Bacteria</taxon>
        <taxon>Pseudomonadati</taxon>
        <taxon>Pseudomonadota</taxon>
        <taxon>Gammaproteobacteria</taxon>
        <taxon>Vibrionales</taxon>
        <taxon>Vibrionaceae</taxon>
        <taxon>Aliivibrio</taxon>
    </lineage>
</organism>
<keyword evidence="5" id="KW-1185">Reference proteome</keyword>
<protein>
    <submittedName>
        <fullName evidence="4">Putative HTH-type transcriptional regulator</fullName>
    </submittedName>
</protein>
<dbReference type="SUPFAM" id="SSF46689">
    <property type="entry name" value="Homeodomain-like"/>
    <property type="match status" value="1"/>
</dbReference>
<evidence type="ECO:0000313" key="4">
    <source>
        <dbReference type="EMBL" id="CED71850.1"/>
    </source>
</evidence>
<dbReference type="HOGENOM" id="CLU_069356_40_5_6"/>
<evidence type="ECO:0000313" key="5">
    <source>
        <dbReference type="Proteomes" id="UP000032427"/>
    </source>
</evidence>
<evidence type="ECO:0000256" key="1">
    <source>
        <dbReference type="ARBA" id="ARBA00023015"/>
    </source>
</evidence>
<name>A0A090ITY4_9GAMM</name>
<dbReference type="KEGG" id="awd:AWOD_I_1784"/>
<dbReference type="AlphaFoldDB" id="A0A090ITY4"/>
<dbReference type="SUPFAM" id="SSF48498">
    <property type="entry name" value="Tetracyclin repressor-like, C-terminal domain"/>
    <property type="match status" value="1"/>
</dbReference>
<evidence type="ECO:0000259" key="3">
    <source>
        <dbReference type="Pfam" id="PF13305"/>
    </source>
</evidence>
<sequence length="199" mass="23102">MARRNDHSHQEIRDMALDNVKIFLDDHTHHELSLRKLAKSIGYVPSTLVNIFGSYNLLLLRAIAQTLDELMQQVHLELEKSSTPEDSLQTIAYCYYDFAQQHPNRWQLVFQHNMNGEELPDWQENRINQMMSVLEDILKAINPSKENAEIMQSSRVIWASVHGITLLSLDDLFFSSSPINGHQLITNLLSNYINQWKQS</sequence>
<gene>
    <name evidence="4" type="ORF">AWOD_I_1784</name>
</gene>
<dbReference type="InterPro" id="IPR009057">
    <property type="entry name" value="Homeodomain-like_sf"/>
</dbReference>
<dbReference type="InterPro" id="IPR036271">
    <property type="entry name" value="Tet_transcr_reg_TetR-rel_C_sf"/>
</dbReference>
<dbReference type="InterPro" id="IPR025996">
    <property type="entry name" value="MT1864/Rv1816-like_C"/>
</dbReference>
<dbReference type="Pfam" id="PF13305">
    <property type="entry name" value="TetR_C_33"/>
    <property type="match status" value="1"/>
</dbReference>
<dbReference type="STRING" id="80852.AWOD_I_1784"/>
<evidence type="ECO:0000256" key="2">
    <source>
        <dbReference type="ARBA" id="ARBA00023163"/>
    </source>
</evidence>
<dbReference type="PATRIC" id="fig|80852.17.peg.1841"/>
<dbReference type="Gene3D" id="1.10.357.10">
    <property type="entry name" value="Tetracycline Repressor, domain 2"/>
    <property type="match status" value="1"/>
</dbReference>
<feature type="domain" description="HTH-type transcriptional regulator MT1864/Rv1816-like C-terminal" evidence="3">
    <location>
        <begin position="88"/>
        <end position="175"/>
    </location>
</feature>